<gene>
    <name evidence="2" type="ORF">JAAARDRAFT_144101</name>
</gene>
<feature type="region of interest" description="Disordered" evidence="1">
    <location>
        <begin position="21"/>
        <end position="42"/>
    </location>
</feature>
<dbReference type="Proteomes" id="UP000027265">
    <property type="component" value="Unassembled WGS sequence"/>
</dbReference>
<feature type="compositionally biased region" description="Polar residues" evidence="1">
    <location>
        <begin position="29"/>
        <end position="42"/>
    </location>
</feature>
<sequence>PNHLPPTVLWTYDDAKLDEDSGMHGRNASHPSMSKSNTLTRKITATPLPSSFKKMGKTRGTYHSAFPKDWEAAILKLETSKPLLVLCADHWKANFLLGSQVANILKGQVDSDLDEELNTKRNRAFSSGSLGAPISKKKKVPSPKMPTTEDSNQFIDVNFIFVNPSINNLIVALAADYPMLTEAFQLLEAIQRAPDFATGLPSPEFTTLVECIEQADPNIPGISKDETNAGWGHQQFKGWKSALPSWNSVGSPLNAQRLVAAIVKTCQVARHLCQHRDITGVLYLGDMYLMNVTEHLWELWKASGGVSS</sequence>
<name>A0A067PDA3_9AGAM</name>
<keyword evidence="3" id="KW-1185">Reference proteome</keyword>
<dbReference type="EMBL" id="KL197871">
    <property type="protein sequence ID" value="KDQ48992.1"/>
    <property type="molecule type" value="Genomic_DNA"/>
</dbReference>
<protein>
    <submittedName>
        <fullName evidence="2">Uncharacterized protein</fullName>
    </submittedName>
</protein>
<evidence type="ECO:0000313" key="3">
    <source>
        <dbReference type="Proteomes" id="UP000027265"/>
    </source>
</evidence>
<dbReference type="STRING" id="933084.A0A067PDA3"/>
<dbReference type="AlphaFoldDB" id="A0A067PDA3"/>
<reference evidence="3" key="1">
    <citation type="journal article" date="2014" name="Proc. Natl. Acad. Sci. U.S.A.">
        <title>Extensive sampling of basidiomycete genomes demonstrates inadequacy of the white-rot/brown-rot paradigm for wood decay fungi.</title>
        <authorList>
            <person name="Riley R."/>
            <person name="Salamov A.A."/>
            <person name="Brown D.W."/>
            <person name="Nagy L.G."/>
            <person name="Floudas D."/>
            <person name="Held B.W."/>
            <person name="Levasseur A."/>
            <person name="Lombard V."/>
            <person name="Morin E."/>
            <person name="Otillar R."/>
            <person name="Lindquist E.A."/>
            <person name="Sun H."/>
            <person name="LaButti K.M."/>
            <person name="Schmutz J."/>
            <person name="Jabbour D."/>
            <person name="Luo H."/>
            <person name="Baker S.E."/>
            <person name="Pisabarro A.G."/>
            <person name="Walton J.D."/>
            <person name="Blanchette R.A."/>
            <person name="Henrissat B."/>
            <person name="Martin F."/>
            <person name="Cullen D."/>
            <person name="Hibbett D.S."/>
            <person name="Grigoriev I.V."/>
        </authorList>
    </citation>
    <scope>NUCLEOTIDE SEQUENCE [LARGE SCALE GENOMIC DNA]</scope>
    <source>
        <strain evidence="3">MUCL 33604</strain>
    </source>
</reference>
<evidence type="ECO:0000256" key="1">
    <source>
        <dbReference type="SAM" id="MobiDB-lite"/>
    </source>
</evidence>
<proteinExistence type="predicted"/>
<dbReference type="InParanoid" id="A0A067PDA3"/>
<feature type="non-terminal residue" evidence="2">
    <location>
        <position position="1"/>
    </location>
</feature>
<dbReference type="HOGENOM" id="CLU_904778_0_0_1"/>
<organism evidence="2 3">
    <name type="scientific">Jaapia argillacea MUCL 33604</name>
    <dbReference type="NCBI Taxonomy" id="933084"/>
    <lineage>
        <taxon>Eukaryota</taxon>
        <taxon>Fungi</taxon>
        <taxon>Dikarya</taxon>
        <taxon>Basidiomycota</taxon>
        <taxon>Agaricomycotina</taxon>
        <taxon>Agaricomycetes</taxon>
        <taxon>Agaricomycetidae</taxon>
        <taxon>Jaapiales</taxon>
        <taxon>Jaapiaceae</taxon>
        <taxon>Jaapia</taxon>
    </lineage>
</organism>
<dbReference type="OrthoDB" id="3227833at2759"/>
<feature type="region of interest" description="Disordered" evidence="1">
    <location>
        <begin position="124"/>
        <end position="147"/>
    </location>
</feature>
<evidence type="ECO:0000313" key="2">
    <source>
        <dbReference type="EMBL" id="KDQ48992.1"/>
    </source>
</evidence>
<accession>A0A067PDA3</accession>